<evidence type="ECO:0000313" key="8">
    <source>
        <dbReference type="EMBL" id="MFC4727017.1"/>
    </source>
</evidence>
<comment type="function">
    <text evidence="5">Modulates RecA activity.</text>
</comment>
<feature type="domain" description="RecX second three-helical" evidence="6">
    <location>
        <begin position="54"/>
        <end position="94"/>
    </location>
</feature>
<comment type="subcellular location">
    <subcellularLocation>
        <location evidence="1 5">Cytoplasm</location>
    </subcellularLocation>
</comment>
<keyword evidence="9" id="KW-1185">Reference proteome</keyword>
<evidence type="ECO:0000256" key="3">
    <source>
        <dbReference type="ARBA" id="ARBA00018111"/>
    </source>
</evidence>
<feature type="domain" description="RecX first three-helical" evidence="7">
    <location>
        <begin position="10"/>
        <end position="47"/>
    </location>
</feature>
<dbReference type="HAMAP" id="MF_01114">
    <property type="entry name" value="RecX"/>
    <property type="match status" value="1"/>
</dbReference>
<evidence type="ECO:0000256" key="1">
    <source>
        <dbReference type="ARBA" id="ARBA00004496"/>
    </source>
</evidence>
<proteinExistence type="inferred from homology"/>
<dbReference type="InterPro" id="IPR036388">
    <property type="entry name" value="WH-like_DNA-bd_sf"/>
</dbReference>
<dbReference type="InterPro" id="IPR053924">
    <property type="entry name" value="RecX_HTH_2nd"/>
</dbReference>
<protein>
    <recommendedName>
        <fullName evidence="3 5">Regulatory protein RecX</fullName>
    </recommendedName>
</protein>
<keyword evidence="4 5" id="KW-0963">Cytoplasm</keyword>
<evidence type="ECO:0000256" key="5">
    <source>
        <dbReference type="HAMAP-Rule" id="MF_01114"/>
    </source>
</evidence>
<reference evidence="9" key="1">
    <citation type="journal article" date="2019" name="Int. J. Syst. Evol. Microbiol.">
        <title>The Global Catalogue of Microorganisms (GCM) 10K type strain sequencing project: providing services to taxonomists for standard genome sequencing and annotation.</title>
        <authorList>
            <consortium name="The Broad Institute Genomics Platform"/>
            <consortium name="The Broad Institute Genome Sequencing Center for Infectious Disease"/>
            <person name="Wu L."/>
            <person name="Ma J."/>
        </authorList>
    </citation>
    <scope>NUCLEOTIDE SEQUENCE [LARGE SCALE GENOMIC DNA]</scope>
    <source>
        <strain evidence="9">CGMCC 1.13574</strain>
    </source>
</reference>
<evidence type="ECO:0000259" key="7">
    <source>
        <dbReference type="Pfam" id="PF21982"/>
    </source>
</evidence>
<evidence type="ECO:0000256" key="4">
    <source>
        <dbReference type="ARBA" id="ARBA00022490"/>
    </source>
</evidence>
<comment type="caution">
    <text evidence="8">The sequence shown here is derived from an EMBL/GenBank/DDBJ whole genome shotgun (WGS) entry which is preliminary data.</text>
</comment>
<dbReference type="Proteomes" id="UP001595892">
    <property type="component" value="Unassembled WGS sequence"/>
</dbReference>
<evidence type="ECO:0000313" key="9">
    <source>
        <dbReference type="Proteomes" id="UP001595892"/>
    </source>
</evidence>
<dbReference type="Pfam" id="PF21982">
    <property type="entry name" value="RecX_HTH1"/>
    <property type="match status" value="1"/>
</dbReference>
<name>A0ABV9NF82_9GAMM</name>
<gene>
    <name evidence="5" type="primary">recX</name>
    <name evidence="8" type="ORF">ACFO3Q_02330</name>
</gene>
<comment type="similarity">
    <text evidence="2 5">Belongs to the RecX family.</text>
</comment>
<dbReference type="PANTHER" id="PTHR33602">
    <property type="entry name" value="REGULATORY PROTEIN RECX FAMILY PROTEIN"/>
    <property type="match status" value="1"/>
</dbReference>
<evidence type="ECO:0000259" key="6">
    <source>
        <dbReference type="Pfam" id="PF02631"/>
    </source>
</evidence>
<dbReference type="RefSeq" id="WP_377003008.1">
    <property type="nucleotide sequence ID" value="NZ_JBHSGG010000003.1"/>
</dbReference>
<dbReference type="Pfam" id="PF02631">
    <property type="entry name" value="RecX_HTH2"/>
    <property type="match status" value="1"/>
</dbReference>
<organism evidence="8 9">
    <name type="scientific">Coralloluteibacterium thermophilum</name>
    <dbReference type="NCBI Taxonomy" id="2707049"/>
    <lineage>
        <taxon>Bacteria</taxon>
        <taxon>Pseudomonadati</taxon>
        <taxon>Pseudomonadota</taxon>
        <taxon>Gammaproteobacteria</taxon>
        <taxon>Lysobacterales</taxon>
        <taxon>Lysobacteraceae</taxon>
        <taxon>Coralloluteibacterium</taxon>
    </lineage>
</organism>
<dbReference type="InterPro" id="IPR053926">
    <property type="entry name" value="RecX_HTH_1st"/>
</dbReference>
<dbReference type="InterPro" id="IPR003783">
    <property type="entry name" value="Regulatory_RecX"/>
</dbReference>
<sequence>MSRPPPDPVARAIGLLARREHSRRELARKLVAKGVEPEAAREAVETLSGKGWQDDARFAQTLVRTRAAGGYGPLRVRMELEQHGVDTADIDAAMAEEVASWRAVAEDLVGRRFAVADLEDPVRRRKAVELLLRRGFGRDDAYAAVEALCDPDA</sequence>
<accession>A0ABV9NF82</accession>
<dbReference type="PANTHER" id="PTHR33602:SF1">
    <property type="entry name" value="REGULATORY PROTEIN RECX FAMILY PROTEIN"/>
    <property type="match status" value="1"/>
</dbReference>
<evidence type="ECO:0000256" key="2">
    <source>
        <dbReference type="ARBA" id="ARBA00009695"/>
    </source>
</evidence>
<dbReference type="EMBL" id="JBHSGG010000003">
    <property type="protein sequence ID" value="MFC4727017.1"/>
    <property type="molecule type" value="Genomic_DNA"/>
</dbReference>
<dbReference type="Gene3D" id="1.10.10.10">
    <property type="entry name" value="Winged helix-like DNA-binding domain superfamily/Winged helix DNA-binding domain"/>
    <property type="match status" value="3"/>
</dbReference>